<comment type="similarity">
    <text evidence="1">Belongs to the PIGL family.</text>
</comment>
<dbReference type="PANTHER" id="PTHR12993">
    <property type="entry name" value="N-ACETYLGLUCOSAMINYL-PHOSPHATIDYLINOSITOL DE-N-ACETYLASE-RELATED"/>
    <property type="match status" value="1"/>
</dbReference>
<dbReference type="UniPathway" id="UPA00196"/>
<keyword evidence="4" id="KW-1185">Reference proteome</keyword>
<dbReference type="Pfam" id="PF02585">
    <property type="entry name" value="PIG-L"/>
    <property type="match status" value="1"/>
</dbReference>
<proteinExistence type="inferred from homology"/>
<evidence type="ECO:0000256" key="1">
    <source>
        <dbReference type="ARBA" id="ARBA00006066"/>
    </source>
</evidence>
<dbReference type="PANTHER" id="PTHR12993:SF11">
    <property type="entry name" value="N-ACETYLGLUCOSAMINYL-PHOSPHATIDYLINOSITOL DE-N-ACETYLASE"/>
    <property type="match status" value="1"/>
</dbReference>
<dbReference type="Gene3D" id="3.40.50.10320">
    <property type="entry name" value="LmbE-like"/>
    <property type="match status" value="1"/>
</dbReference>
<dbReference type="InterPro" id="IPR003737">
    <property type="entry name" value="GlcNAc_PI_deacetylase-related"/>
</dbReference>
<dbReference type="WBParaSite" id="SMUV_0000050101-mRNA-1">
    <property type="protein sequence ID" value="SMUV_0000050101-mRNA-1"/>
    <property type="gene ID" value="SMUV_0000050101"/>
</dbReference>
<evidence type="ECO:0000256" key="3">
    <source>
        <dbReference type="SAM" id="SignalP"/>
    </source>
</evidence>
<sequence>MLAIVLFIFCLFAFVLLYCRYCQRELPKCRRALVIFAHPDDETMFFSPTLHGLFECGATLYFLCISSGNQNGFGKLRKVELANAIQAHGFSVDNLTILEYDLFNDGFVVWCKEELAKAALKFIETLEVDTVITFDEDGVSLHPNHSSCFRALQHLYTNGLLPPNVQVFVLESVPLWRKYFIFIDAVISSYHSTFLYVSSPQVYFTTWRAMFAHTSQLLWFRYLYLIFSRYVLINTLKRIHLQEHCVRRKLNSH</sequence>
<dbReference type="EC" id="3.5.1.89" evidence="2"/>
<feature type="signal peptide" evidence="3">
    <location>
        <begin position="1"/>
        <end position="17"/>
    </location>
</feature>
<dbReference type="STRING" id="451379.A0A0N5A8U0"/>
<dbReference type="GO" id="GO:0016020">
    <property type="term" value="C:membrane"/>
    <property type="evidence" value="ECO:0007669"/>
    <property type="project" value="GOC"/>
</dbReference>
<dbReference type="InterPro" id="IPR024078">
    <property type="entry name" value="LmbE-like_dom_sf"/>
</dbReference>
<evidence type="ECO:0000313" key="4">
    <source>
        <dbReference type="Proteomes" id="UP000046393"/>
    </source>
</evidence>
<feature type="chain" id="PRO_5005892842" description="N-acetylglucosaminylphosphatidylinositol deacetylase" evidence="3">
    <location>
        <begin position="18"/>
        <end position="253"/>
    </location>
</feature>
<dbReference type="AlphaFoldDB" id="A0A0N5A8U0"/>
<dbReference type="SUPFAM" id="SSF102588">
    <property type="entry name" value="LmbE-like"/>
    <property type="match status" value="1"/>
</dbReference>
<name>A0A0N5A8U0_9BILA</name>
<dbReference type="GO" id="GO:0006506">
    <property type="term" value="P:GPI anchor biosynthetic process"/>
    <property type="evidence" value="ECO:0007669"/>
    <property type="project" value="UniProtKB-UniPathway"/>
</dbReference>
<dbReference type="GO" id="GO:0005783">
    <property type="term" value="C:endoplasmic reticulum"/>
    <property type="evidence" value="ECO:0007669"/>
    <property type="project" value="TreeGrafter"/>
</dbReference>
<evidence type="ECO:0000313" key="5">
    <source>
        <dbReference type="WBParaSite" id="SMUV_0000050101-mRNA-1"/>
    </source>
</evidence>
<dbReference type="Proteomes" id="UP000046393">
    <property type="component" value="Unplaced"/>
</dbReference>
<keyword evidence="3" id="KW-0732">Signal</keyword>
<dbReference type="GO" id="GO:0000225">
    <property type="term" value="F:N-acetylglucosaminylphosphatidylinositol deacetylase activity"/>
    <property type="evidence" value="ECO:0007669"/>
    <property type="project" value="UniProtKB-EC"/>
</dbReference>
<protein>
    <recommendedName>
        <fullName evidence="2">N-acetylglucosaminylphosphatidylinositol deacetylase</fullName>
        <ecNumber evidence="2">3.5.1.89</ecNumber>
    </recommendedName>
</protein>
<evidence type="ECO:0000256" key="2">
    <source>
        <dbReference type="ARBA" id="ARBA00012176"/>
    </source>
</evidence>
<reference evidence="5" key="1">
    <citation type="submission" date="2017-02" db="UniProtKB">
        <authorList>
            <consortium name="WormBaseParasite"/>
        </authorList>
    </citation>
    <scope>IDENTIFICATION</scope>
</reference>
<accession>A0A0N5A8U0</accession>
<organism evidence="4 5">
    <name type="scientific">Syphacia muris</name>
    <dbReference type="NCBI Taxonomy" id="451379"/>
    <lineage>
        <taxon>Eukaryota</taxon>
        <taxon>Metazoa</taxon>
        <taxon>Ecdysozoa</taxon>
        <taxon>Nematoda</taxon>
        <taxon>Chromadorea</taxon>
        <taxon>Rhabditida</taxon>
        <taxon>Spirurina</taxon>
        <taxon>Oxyuridomorpha</taxon>
        <taxon>Oxyuroidea</taxon>
        <taxon>Oxyuridae</taxon>
        <taxon>Syphacia</taxon>
    </lineage>
</organism>